<proteinExistence type="predicted"/>
<reference evidence="2 3" key="1">
    <citation type="submission" date="2015-09" db="EMBL/GenBank/DDBJ databases">
        <title>Sorangium comparison.</title>
        <authorList>
            <person name="Zaburannyi N."/>
            <person name="Bunk B."/>
            <person name="Overmann J."/>
            <person name="Mueller R."/>
        </authorList>
    </citation>
    <scope>NUCLEOTIDE SEQUENCE [LARGE SCALE GENOMIC DNA]</scope>
    <source>
        <strain evidence="2 3">So ce26</strain>
    </source>
</reference>
<keyword evidence="1" id="KW-0812">Transmembrane</keyword>
<organism evidence="2 3">
    <name type="scientific">Sorangium cellulosum</name>
    <name type="common">Polyangium cellulosum</name>
    <dbReference type="NCBI Taxonomy" id="56"/>
    <lineage>
        <taxon>Bacteria</taxon>
        <taxon>Pseudomonadati</taxon>
        <taxon>Myxococcota</taxon>
        <taxon>Polyangia</taxon>
        <taxon>Polyangiales</taxon>
        <taxon>Polyangiaceae</taxon>
        <taxon>Sorangium</taxon>
    </lineage>
</organism>
<dbReference type="EMBL" id="CP012673">
    <property type="protein sequence ID" value="AUX40365.1"/>
    <property type="molecule type" value="Genomic_DNA"/>
</dbReference>
<sequence>MASTEVGRARRIAARTLTRAARTSGGWAARYASTSAGLGVGIREGLARPAMARVADLALARRTGTTGPANRAEALYKGVELLRRPNLAAGPRTCAPCWGQHRLTVACSRPASASVPCLGHHGDELHPPLASWALEDIDRRCAAQELGPRSIAATLAFRSGVIVRLRRLFWLRLWRDRANEARSPGAGESSGPGASMDAYAARVRRLFAGIVLLPGIALLVVRLPERRRRAAQRRGASG</sequence>
<protein>
    <submittedName>
        <fullName evidence="2">Uncharacterized protein</fullName>
    </submittedName>
</protein>
<evidence type="ECO:0000313" key="3">
    <source>
        <dbReference type="Proteomes" id="UP000238348"/>
    </source>
</evidence>
<evidence type="ECO:0000313" key="2">
    <source>
        <dbReference type="EMBL" id="AUX40365.1"/>
    </source>
</evidence>
<keyword evidence="1" id="KW-1133">Transmembrane helix</keyword>
<accession>A0A2L0EM47</accession>
<feature type="transmembrane region" description="Helical" evidence="1">
    <location>
        <begin position="206"/>
        <end position="224"/>
    </location>
</feature>
<name>A0A2L0EM47_SORCE</name>
<evidence type="ECO:0000256" key="1">
    <source>
        <dbReference type="SAM" id="Phobius"/>
    </source>
</evidence>
<gene>
    <name evidence="2" type="ORF">SOCE26_017650</name>
</gene>
<dbReference type="Proteomes" id="UP000238348">
    <property type="component" value="Chromosome"/>
</dbReference>
<dbReference type="AlphaFoldDB" id="A0A2L0EM47"/>
<keyword evidence="1" id="KW-0472">Membrane</keyword>